<evidence type="ECO:0000256" key="8">
    <source>
        <dbReference type="ARBA" id="ARBA00018836"/>
    </source>
</evidence>
<dbReference type="STRING" id="1561003.Ark11_0534"/>
<dbReference type="InterPro" id="IPR017945">
    <property type="entry name" value="DHBP_synth_RibB-like_a/b_dom"/>
</dbReference>
<comment type="subunit">
    <text evidence="14">Homodimer.</text>
</comment>
<dbReference type="NCBIfam" id="TIGR00506">
    <property type="entry name" value="ribB"/>
    <property type="match status" value="1"/>
</dbReference>
<dbReference type="Gene3D" id="3.90.870.10">
    <property type="entry name" value="DHBP synthase"/>
    <property type="match status" value="1"/>
</dbReference>
<comment type="cofactor">
    <cofactor evidence="2">
        <name>Mn(2+)</name>
        <dbReference type="ChEBI" id="CHEBI:29035"/>
    </cofactor>
</comment>
<dbReference type="FunFam" id="3.90.870.10:FF:000001">
    <property type="entry name" value="Riboflavin biosynthesis protein RibBA"/>
    <property type="match status" value="1"/>
</dbReference>
<dbReference type="UniPathway" id="UPA00275">
    <property type="reaction ID" value="UER00399"/>
</dbReference>
<dbReference type="PANTHER" id="PTHR21327">
    <property type="entry name" value="GTP CYCLOHYDROLASE II-RELATED"/>
    <property type="match status" value="1"/>
</dbReference>
<comment type="catalytic activity">
    <reaction evidence="1 14">
        <text>D-ribulose 5-phosphate = (2S)-2-hydroxy-3-oxobutyl phosphate + formate + H(+)</text>
        <dbReference type="Rhea" id="RHEA:18457"/>
        <dbReference type="ChEBI" id="CHEBI:15378"/>
        <dbReference type="ChEBI" id="CHEBI:15740"/>
        <dbReference type="ChEBI" id="CHEBI:58121"/>
        <dbReference type="ChEBI" id="CHEBI:58830"/>
        <dbReference type="EC" id="4.1.99.12"/>
    </reaction>
</comment>
<dbReference type="AlphaFoldDB" id="A0A0S4M0P5"/>
<dbReference type="GO" id="GO:0003935">
    <property type="term" value="F:GTP cyclohydrolase II activity"/>
    <property type="evidence" value="ECO:0007669"/>
    <property type="project" value="TreeGrafter"/>
</dbReference>
<evidence type="ECO:0000256" key="14">
    <source>
        <dbReference type="RuleBase" id="RU003843"/>
    </source>
</evidence>
<keyword evidence="11 14" id="KW-0460">Magnesium</keyword>
<dbReference type="RefSeq" id="WP_092342260.1">
    <property type="nucleotide sequence ID" value="NZ_FLSL01000101.1"/>
</dbReference>
<comment type="pathway">
    <text evidence="4 14">Cofactor biosynthesis; riboflavin biosynthesis; 2-hydroxy-3-oxobutyl phosphate from D-ribulose 5-phosphate: step 1/1.</text>
</comment>
<reference evidence="16" key="1">
    <citation type="submission" date="2015-11" db="EMBL/GenBank/DDBJ databases">
        <authorList>
            <person name="Seth-Smith H.M.B."/>
        </authorList>
    </citation>
    <scope>NUCLEOTIDE SEQUENCE [LARGE SCALE GENOMIC DNA]</scope>
    <source>
        <strain evidence="16">2013Ark11</strain>
    </source>
</reference>
<gene>
    <name evidence="15" type="primary">ribBA</name>
    <name evidence="15" type="ORF">Ark11_0534</name>
</gene>
<dbReference type="InterPro" id="IPR000422">
    <property type="entry name" value="DHBP_synthase_RibB"/>
</dbReference>
<evidence type="ECO:0000256" key="7">
    <source>
        <dbReference type="ARBA" id="ARBA00012153"/>
    </source>
</evidence>
<protein>
    <recommendedName>
        <fullName evidence="8 14">3,4-dihydroxy-2-butanone 4-phosphate synthase</fullName>
        <shortName evidence="14">DHBP synthase</shortName>
        <ecNumber evidence="7 14">4.1.99.12</ecNumber>
    </recommendedName>
</protein>
<evidence type="ECO:0000256" key="5">
    <source>
        <dbReference type="ARBA" id="ARBA00005520"/>
    </source>
</evidence>
<organism evidence="15 16">
    <name type="scientific">Candidatus Ichthyocystis hellenicum</name>
    <dbReference type="NCBI Taxonomy" id="1561003"/>
    <lineage>
        <taxon>Bacteria</taxon>
        <taxon>Pseudomonadati</taxon>
        <taxon>Pseudomonadota</taxon>
        <taxon>Betaproteobacteria</taxon>
        <taxon>Burkholderiales</taxon>
        <taxon>Candidatus Ichthyocystis</taxon>
    </lineage>
</organism>
<dbReference type="GO" id="GO:0008686">
    <property type="term" value="F:3,4-dihydroxy-2-butanone-4-phosphate synthase activity"/>
    <property type="evidence" value="ECO:0007669"/>
    <property type="project" value="UniProtKB-EC"/>
</dbReference>
<keyword evidence="12 14" id="KW-0464">Manganese</keyword>
<dbReference type="PATRIC" id="fig|1561003.3.peg.547"/>
<keyword evidence="16" id="KW-1185">Reference proteome</keyword>
<dbReference type="Pfam" id="PF00926">
    <property type="entry name" value="DHBP_synthase"/>
    <property type="match status" value="1"/>
</dbReference>
<keyword evidence="10 14" id="KW-0479">Metal-binding</keyword>
<evidence type="ECO:0000256" key="4">
    <source>
        <dbReference type="ARBA" id="ARBA00004904"/>
    </source>
</evidence>
<evidence type="ECO:0000313" key="16">
    <source>
        <dbReference type="Proteomes" id="UP000198651"/>
    </source>
</evidence>
<comment type="similarity">
    <text evidence="5">In the N-terminal section; belongs to the DHBP synthase family.</text>
</comment>
<keyword evidence="9 14" id="KW-0686">Riboflavin biosynthesis</keyword>
<dbReference type="GO" id="GO:0005829">
    <property type="term" value="C:cytosol"/>
    <property type="evidence" value="ECO:0007669"/>
    <property type="project" value="TreeGrafter"/>
</dbReference>
<proteinExistence type="inferred from homology"/>
<dbReference type="GO" id="GO:0009231">
    <property type="term" value="P:riboflavin biosynthetic process"/>
    <property type="evidence" value="ECO:0007669"/>
    <property type="project" value="UniProtKB-UniPathway"/>
</dbReference>
<dbReference type="EMBL" id="LN906597">
    <property type="protein sequence ID" value="CUT17379.1"/>
    <property type="molecule type" value="Genomic_DNA"/>
</dbReference>
<name>A0A0S4M0P5_9BURK</name>
<dbReference type="SUPFAM" id="SSF55821">
    <property type="entry name" value="YrdC/RibB"/>
    <property type="match status" value="1"/>
</dbReference>
<evidence type="ECO:0000313" key="15">
    <source>
        <dbReference type="EMBL" id="CUT17379.1"/>
    </source>
</evidence>
<evidence type="ECO:0000256" key="13">
    <source>
        <dbReference type="ARBA" id="ARBA00023239"/>
    </source>
</evidence>
<comment type="similarity">
    <text evidence="6">In the C-terminal section; belongs to the GTP cyclohydrolase II family.</text>
</comment>
<comment type="function">
    <text evidence="3 14">Catalyzes the conversion of D-ribulose 5-phosphate to formate and 3,4-dihydroxy-2-butanone 4-phosphate.</text>
</comment>
<evidence type="ECO:0000256" key="6">
    <source>
        <dbReference type="ARBA" id="ARBA00008976"/>
    </source>
</evidence>
<dbReference type="GO" id="GO:0046872">
    <property type="term" value="F:metal ion binding"/>
    <property type="evidence" value="ECO:0007669"/>
    <property type="project" value="UniProtKB-KW"/>
</dbReference>
<dbReference type="OrthoDB" id="9793111at2"/>
<keyword evidence="13 14" id="KW-0456">Lyase</keyword>
<evidence type="ECO:0000256" key="12">
    <source>
        <dbReference type="ARBA" id="ARBA00023211"/>
    </source>
</evidence>
<dbReference type="Proteomes" id="UP000198651">
    <property type="component" value="Chromosome I"/>
</dbReference>
<dbReference type="PANTHER" id="PTHR21327:SF18">
    <property type="entry name" value="3,4-DIHYDROXY-2-BUTANONE 4-PHOSPHATE SYNTHASE"/>
    <property type="match status" value="1"/>
</dbReference>
<evidence type="ECO:0000256" key="2">
    <source>
        <dbReference type="ARBA" id="ARBA00001936"/>
    </source>
</evidence>
<evidence type="ECO:0000256" key="1">
    <source>
        <dbReference type="ARBA" id="ARBA00000141"/>
    </source>
</evidence>
<dbReference type="EC" id="4.1.99.12" evidence="7 14"/>
<evidence type="ECO:0000256" key="10">
    <source>
        <dbReference type="ARBA" id="ARBA00022723"/>
    </source>
</evidence>
<accession>A0A0S4M0P5</accession>
<evidence type="ECO:0000256" key="11">
    <source>
        <dbReference type="ARBA" id="ARBA00022842"/>
    </source>
</evidence>
<sequence length="338" mass="36776">MPVSSIQEVLSDFSAGKMVIIVDDMFRENEGDLVVAADYVTPEIINFMATYGKGLICMPLSASICDRLNFYPMVETAPRGLTAFTVTIDAAEGITTGVSAYDRAITASKVVDVNAVPEDFRRPGHMFPLRAHRGGVLMRSGHTEASVDLCCAAGLTSAAVICEILNDDGSMSRLPELEELSSFHGLKIGFVEDLVDFRLKNEEILCFAGEISLGDGICVRQYSDEVDGCVWCLVYRDFQKSNSLTIDKNFFGEIFCDGDVRGTIVNCMKNSSPEPGMVGVFRLIVAVKGGLAFKDLVMMSSFQVVFKRTVTALSFIATDIGTVAPCLSIDDWKSCFGF</sequence>
<evidence type="ECO:0000256" key="3">
    <source>
        <dbReference type="ARBA" id="ARBA00002284"/>
    </source>
</evidence>
<comment type="similarity">
    <text evidence="14">Belongs to the DHBP synthase family.</text>
</comment>
<comment type="cofactor">
    <cofactor evidence="14">
        <name>Mg(2+)</name>
        <dbReference type="ChEBI" id="CHEBI:18420"/>
    </cofactor>
    <cofactor evidence="14">
        <name>Mn(2+)</name>
        <dbReference type="ChEBI" id="CHEBI:29035"/>
    </cofactor>
    <text evidence="14">Binds 2 divalent metal cations per subunit. Magnesium or manganese.</text>
</comment>
<evidence type="ECO:0000256" key="9">
    <source>
        <dbReference type="ARBA" id="ARBA00022619"/>
    </source>
</evidence>